<accession>A0AAD5IU02</accession>
<reference evidence="1" key="2">
    <citation type="submission" date="2023-02" db="EMBL/GenBank/DDBJ databases">
        <authorList>
            <person name="Swenson N.G."/>
            <person name="Wegrzyn J.L."/>
            <person name="Mcevoy S.L."/>
        </authorList>
    </citation>
    <scope>NUCLEOTIDE SEQUENCE</scope>
    <source>
        <strain evidence="1">91603</strain>
        <tissue evidence="1">Leaf</tissue>
    </source>
</reference>
<dbReference type="AlphaFoldDB" id="A0AAD5IU02"/>
<protein>
    <submittedName>
        <fullName evidence="1">Uncharacterized protein</fullName>
    </submittedName>
</protein>
<comment type="caution">
    <text evidence="1">The sequence shown here is derived from an EMBL/GenBank/DDBJ whole genome shotgun (WGS) entry which is preliminary data.</text>
</comment>
<sequence length="183" mass="21240">MERGESVESRTGDELFWLSMRKMVSSPTSPPQSFVGDWQPIRQRIQRSCSSNKEFVATAKLRRQRRRGHPSSPSVFFQHPPLSDAAIHNRFGFQCIWLEVFRVFNPNIASPPPQSFVGDWQPIRQRFHRSSSNNNEFVATAKLRHRRRRGHPSSSSILLFPTQPYATDLGSNVFSWRRAFKNL</sequence>
<evidence type="ECO:0000313" key="2">
    <source>
        <dbReference type="Proteomes" id="UP001064489"/>
    </source>
</evidence>
<keyword evidence="2" id="KW-1185">Reference proteome</keyword>
<reference evidence="1" key="1">
    <citation type="journal article" date="2022" name="Plant J.">
        <title>Strategies of tolerance reflected in two North American maple genomes.</title>
        <authorList>
            <person name="McEvoy S.L."/>
            <person name="Sezen U.U."/>
            <person name="Trouern-Trend A."/>
            <person name="McMahon S.M."/>
            <person name="Schaberg P.G."/>
            <person name="Yang J."/>
            <person name="Wegrzyn J.L."/>
            <person name="Swenson N.G."/>
        </authorList>
    </citation>
    <scope>NUCLEOTIDE SEQUENCE</scope>
    <source>
        <strain evidence="1">91603</strain>
    </source>
</reference>
<proteinExistence type="predicted"/>
<organism evidence="1 2">
    <name type="scientific">Acer negundo</name>
    <name type="common">Box elder</name>
    <dbReference type="NCBI Taxonomy" id="4023"/>
    <lineage>
        <taxon>Eukaryota</taxon>
        <taxon>Viridiplantae</taxon>
        <taxon>Streptophyta</taxon>
        <taxon>Embryophyta</taxon>
        <taxon>Tracheophyta</taxon>
        <taxon>Spermatophyta</taxon>
        <taxon>Magnoliopsida</taxon>
        <taxon>eudicotyledons</taxon>
        <taxon>Gunneridae</taxon>
        <taxon>Pentapetalae</taxon>
        <taxon>rosids</taxon>
        <taxon>malvids</taxon>
        <taxon>Sapindales</taxon>
        <taxon>Sapindaceae</taxon>
        <taxon>Hippocastanoideae</taxon>
        <taxon>Acereae</taxon>
        <taxon>Acer</taxon>
    </lineage>
</organism>
<dbReference type="EMBL" id="JAJSOW010000102">
    <property type="protein sequence ID" value="KAI9177293.1"/>
    <property type="molecule type" value="Genomic_DNA"/>
</dbReference>
<evidence type="ECO:0000313" key="1">
    <source>
        <dbReference type="EMBL" id="KAI9177293.1"/>
    </source>
</evidence>
<dbReference type="Proteomes" id="UP001064489">
    <property type="component" value="Chromosome 5"/>
</dbReference>
<gene>
    <name evidence="1" type="ORF">LWI28_013340</name>
</gene>
<name>A0AAD5IU02_ACENE</name>